<accession>A0A5N6GKA0</accession>
<dbReference type="PROSITE" id="PS51257">
    <property type="entry name" value="PROKAR_LIPOPROTEIN"/>
    <property type="match status" value="1"/>
</dbReference>
<dbReference type="AlphaFoldDB" id="A0A5N6GKA0"/>
<dbReference type="EMBL" id="ML734687">
    <property type="protein sequence ID" value="KAB8241559.1"/>
    <property type="molecule type" value="Genomic_DNA"/>
</dbReference>
<sequence length="51" mass="5870">MVSSRIIVMLLYYTYTMMSACACLRNTRWLGGTDAVVHKAYRNITCFLFAI</sequence>
<proteinExistence type="predicted"/>
<organism evidence="1">
    <name type="scientific">Aspergillus flavus</name>
    <dbReference type="NCBI Taxonomy" id="5059"/>
    <lineage>
        <taxon>Eukaryota</taxon>
        <taxon>Fungi</taxon>
        <taxon>Dikarya</taxon>
        <taxon>Ascomycota</taxon>
        <taxon>Pezizomycotina</taxon>
        <taxon>Eurotiomycetes</taxon>
        <taxon>Eurotiomycetidae</taxon>
        <taxon>Eurotiales</taxon>
        <taxon>Aspergillaceae</taxon>
        <taxon>Aspergillus</taxon>
        <taxon>Aspergillus subgen. Circumdati</taxon>
    </lineage>
</organism>
<protein>
    <submittedName>
        <fullName evidence="1">Uncharacterized protein</fullName>
    </submittedName>
</protein>
<name>A0A5N6GKA0_ASPFL</name>
<gene>
    <name evidence="1" type="ORF">BDV35DRAFT_369272</name>
</gene>
<evidence type="ECO:0000313" key="1">
    <source>
        <dbReference type="EMBL" id="KAB8241559.1"/>
    </source>
</evidence>
<reference evidence="1" key="1">
    <citation type="submission" date="2019-04" db="EMBL/GenBank/DDBJ databases">
        <title>Friends and foes A comparative genomics study of 23 Aspergillus species from section Flavi.</title>
        <authorList>
            <consortium name="DOE Joint Genome Institute"/>
            <person name="Kjaerbolling I."/>
            <person name="Vesth T."/>
            <person name="Frisvad J.C."/>
            <person name="Nybo J.L."/>
            <person name="Theobald S."/>
            <person name="Kildgaard S."/>
            <person name="Isbrandt T."/>
            <person name="Kuo A."/>
            <person name="Sato A."/>
            <person name="Lyhne E.K."/>
            <person name="Kogle M.E."/>
            <person name="Wiebenga A."/>
            <person name="Kun R.S."/>
            <person name="Lubbers R.J."/>
            <person name="Makela M.R."/>
            <person name="Barry K."/>
            <person name="Chovatia M."/>
            <person name="Clum A."/>
            <person name="Daum C."/>
            <person name="Haridas S."/>
            <person name="He G."/>
            <person name="LaButti K."/>
            <person name="Lipzen A."/>
            <person name="Mondo S."/>
            <person name="Riley R."/>
            <person name="Salamov A."/>
            <person name="Simmons B.A."/>
            <person name="Magnuson J.K."/>
            <person name="Henrissat B."/>
            <person name="Mortensen U.H."/>
            <person name="Larsen T.O."/>
            <person name="Devries R.P."/>
            <person name="Grigoriev I.V."/>
            <person name="Machida M."/>
            <person name="Baker S.E."/>
            <person name="Andersen M.R."/>
        </authorList>
    </citation>
    <scope>NUCLEOTIDE SEQUENCE [LARGE SCALE GENOMIC DNA]</scope>
    <source>
        <strain evidence="1">CBS 121.62</strain>
    </source>
</reference>
<dbReference type="Proteomes" id="UP000325434">
    <property type="component" value="Unassembled WGS sequence"/>
</dbReference>